<dbReference type="Gene3D" id="3.40.630.30">
    <property type="match status" value="1"/>
</dbReference>
<comment type="pathway">
    <text evidence="1">Siderophore biosynthesis.</text>
</comment>
<accession>A0ABQ2GXS9</accession>
<evidence type="ECO:0000259" key="3">
    <source>
        <dbReference type="PROSITE" id="PS51186"/>
    </source>
</evidence>
<protein>
    <submittedName>
        <fullName evidence="4">Acetyltransferase</fullName>
    </submittedName>
</protein>
<proteinExistence type="predicted"/>
<comment type="caution">
    <text evidence="4">The sequence shown here is derived from an EMBL/GenBank/DDBJ whole genome shotgun (WGS) entry which is preliminary data.</text>
</comment>
<dbReference type="SUPFAM" id="SSF55729">
    <property type="entry name" value="Acyl-CoA N-acyltransferases (Nat)"/>
    <property type="match status" value="1"/>
</dbReference>
<dbReference type="RefSeq" id="WP_188905063.1">
    <property type="nucleotide sequence ID" value="NZ_BMOM01000034.1"/>
</dbReference>
<dbReference type="Pfam" id="PF13523">
    <property type="entry name" value="Acetyltransf_8"/>
    <property type="match status" value="1"/>
</dbReference>
<dbReference type="InterPro" id="IPR000182">
    <property type="entry name" value="GNAT_dom"/>
</dbReference>
<feature type="domain" description="N-acetyltransferase" evidence="3">
    <location>
        <begin position="3"/>
        <end position="166"/>
    </location>
</feature>
<dbReference type="InterPro" id="IPR019432">
    <property type="entry name" value="Acyltransferase_MbtK/IucB-like"/>
</dbReference>
<evidence type="ECO:0000256" key="1">
    <source>
        <dbReference type="ARBA" id="ARBA00004924"/>
    </source>
</evidence>
<keyword evidence="2" id="KW-0046">Antibiotic resistance</keyword>
<dbReference type="EMBL" id="BMOM01000034">
    <property type="protein sequence ID" value="GGM19017.1"/>
    <property type="molecule type" value="Genomic_DNA"/>
</dbReference>
<dbReference type="SMART" id="SM01006">
    <property type="entry name" value="AlcB"/>
    <property type="match status" value="1"/>
</dbReference>
<keyword evidence="5" id="KW-1185">Reference proteome</keyword>
<sequence length="166" mass="18265">MPISFEPLGERHVPLLTHWLQQPHVRAFWDDGERDEAAVQAHYFRPGRHVPGFVFLVDGQAAGFIQREQVTAGHPFFAWAAPHGETWGIDLLIGEAALTGQGLGPRVIAAFIQELRTQRPATARLLIDPAPDNRRALRAYVRAGFSALTVIAGENGPVQLMALDFG</sequence>
<reference evidence="5" key="1">
    <citation type="journal article" date="2019" name="Int. J. Syst. Evol. Microbiol.">
        <title>The Global Catalogue of Microorganisms (GCM) 10K type strain sequencing project: providing services to taxonomists for standard genome sequencing and annotation.</title>
        <authorList>
            <consortium name="The Broad Institute Genomics Platform"/>
            <consortium name="The Broad Institute Genome Sequencing Center for Infectious Disease"/>
            <person name="Wu L."/>
            <person name="Ma J."/>
        </authorList>
    </citation>
    <scope>NUCLEOTIDE SEQUENCE [LARGE SCALE GENOMIC DNA]</scope>
    <source>
        <strain evidence="5">JCM 15443</strain>
    </source>
</reference>
<dbReference type="Proteomes" id="UP000661918">
    <property type="component" value="Unassembled WGS sequence"/>
</dbReference>
<gene>
    <name evidence="4" type="ORF">GCM10010841_28920</name>
</gene>
<dbReference type="PANTHER" id="PTHR31438">
    <property type="entry name" value="LYSINE N-ACYLTRANSFERASE C17G9.06C-RELATED"/>
    <property type="match status" value="1"/>
</dbReference>
<evidence type="ECO:0000313" key="4">
    <source>
        <dbReference type="EMBL" id="GGM19017.1"/>
    </source>
</evidence>
<dbReference type="PANTHER" id="PTHR31438:SF1">
    <property type="entry name" value="LYSINE N-ACYLTRANSFERASE C17G9.06C-RELATED"/>
    <property type="match status" value="1"/>
</dbReference>
<name>A0ABQ2GXS9_9DEIO</name>
<organism evidence="4 5">
    <name type="scientific">Deinococcus aerophilus</name>
    <dbReference type="NCBI Taxonomy" id="522488"/>
    <lineage>
        <taxon>Bacteria</taxon>
        <taxon>Thermotogati</taxon>
        <taxon>Deinococcota</taxon>
        <taxon>Deinococci</taxon>
        <taxon>Deinococcales</taxon>
        <taxon>Deinococcaceae</taxon>
        <taxon>Deinococcus</taxon>
    </lineage>
</organism>
<evidence type="ECO:0000313" key="5">
    <source>
        <dbReference type="Proteomes" id="UP000661918"/>
    </source>
</evidence>
<dbReference type="InterPro" id="IPR016181">
    <property type="entry name" value="Acyl_CoA_acyltransferase"/>
</dbReference>
<dbReference type="PROSITE" id="PS51186">
    <property type="entry name" value="GNAT"/>
    <property type="match status" value="1"/>
</dbReference>
<evidence type="ECO:0000256" key="2">
    <source>
        <dbReference type="ARBA" id="ARBA00023251"/>
    </source>
</evidence>